<organism evidence="6 7">
    <name type="scientific">Galdieria yellowstonensis</name>
    <dbReference type="NCBI Taxonomy" id="3028027"/>
    <lineage>
        <taxon>Eukaryota</taxon>
        <taxon>Rhodophyta</taxon>
        <taxon>Bangiophyceae</taxon>
        <taxon>Galdieriales</taxon>
        <taxon>Galdieriaceae</taxon>
        <taxon>Galdieria</taxon>
    </lineage>
</organism>
<evidence type="ECO:0000256" key="3">
    <source>
        <dbReference type="ARBA" id="ARBA00022989"/>
    </source>
</evidence>
<name>A0AAV9IGS7_9RHOD</name>
<dbReference type="InterPro" id="IPR020912">
    <property type="entry name" value="UPF0295"/>
</dbReference>
<keyword evidence="3 5" id="KW-1133">Transmembrane helix</keyword>
<dbReference type="PANTHER" id="PTHR36785">
    <property type="entry name" value="OS05G0502500 PROTEIN"/>
    <property type="match status" value="1"/>
</dbReference>
<dbReference type="EMBL" id="JANCYU010000042">
    <property type="protein sequence ID" value="KAK4526662.1"/>
    <property type="molecule type" value="Genomic_DNA"/>
</dbReference>
<accession>A0AAV9IGS7</accession>
<keyword evidence="7" id="KW-1185">Reference proteome</keyword>
<evidence type="ECO:0000256" key="1">
    <source>
        <dbReference type="ARBA" id="ARBA00022475"/>
    </source>
</evidence>
<evidence type="ECO:0000313" key="7">
    <source>
        <dbReference type="Proteomes" id="UP001300502"/>
    </source>
</evidence>
<proteinExistence type="predicted"/>
<evidence type="ECO:0000313" key="6">
    <source>
        <dbReference type="EMBL" id="KAK4526662.1"/>
    </source>
</evidence>
<feature type="transmembrane region" description="Helical" evidence="5">
    <location>
        <begin position="127"/>
        <end position="147"/>
    </location>
</feature>
<dbReference type="Pfam" id="PF11023">
    <property type="entry name" value="DUF2614"/>
    <property type="match status" value="1"/>
</dbReference>
<sequence length="219" mass="24865">MEKCHQKQRLGDWGKMWCFVRYCPVYRVSNTCTVCHRCSSKLQGTVLFQTSRTFRVVTRQQSQKRKEGRRTFCLVSKLRFDQSVLKQWLKKAVEFVQSENGQLALFGLVCYLVLSGKISWIFDSLLIFFSVLSILPIVGLVVFRWWVSKNVVQVYCPNCSAPVVGIKGREVPCSNCGYLLTVEDQVIVAKDSSSNENGSRKGKSSISVIDVDAKEIGDE</sequence>
<keyword evidence="2 5" id="KW-0812">Transmembrane</keyword>
<gene>
    <name evidence="6" type="ORF">GAYE_SCF26G4578</name>
</gene>
<dbReference type="PANTHER" id="PTHR36785:SF1">
    <property type="entry name" value="OS05G0502500 PROTEIN"/>
    <property type="match status" value="1"/>
</dbReference>
<evidence type="ECO:0000256" key="2">
    <source>
        <dbReference type="ARBA" id="ARBA00022692"/>
    </source>
</evidence>
<keyword evidence="1" id="KW-1003">Cell membrane</keyword>
<evidence type="ECO:0000256" key="5">
    <source>
        <dbReference type="SAM" id="Phobius"/>
    </source>
</evidence>
<dbReference type="AlphaFoldDB" id="A0AAV9IGS7"/>
<feature type="transmembrane region" description="Helical" evidence="5">
    <location>
        <begin position="103"/>
        <end position="121"/>
    </location>
</feature>
<evidence type="ECO:0000256" key="4">
    <source>
        <dbReference type="ARBA" id="ARBA00023136"/>
    </source>
</evidence>
<reference evidence="6 7" key="1">
    <citation type="submission" date="2022-07" db="EMBL/GenBank/DDBJ databases">
        <title>Genome-wide signatures of adaptation to extreme environments.</title>
        <authorList>
            <person name="Cho C.H."/>
            <person name="Yoon H.S."/>
        </authorList>
    </citation>
    <scope>NUCLEOTIDE SEQUENCE [LARGE SCALE GENOMIC DNA]</scope>
    <source>
        <strain evidence="6 7">108.79 E11</strain>
    </source>
</reference>
<comment type="caution">
    <text evidence="6">The sequence shown here is derived from an EMBL/GenBank/DDBJ whole genome shotgun (WGS) entry which is preliminary data.</text>
</comment>
<keyword evidence="4 5" id="KW-0472">Membrane</keyword>
<protein>
    <submittedName>
        <fullName evidence="6">Uncharacterized protein</fullName>
    </submittedName>
</protein>
<dbReference type="Proteomes" id="UP001300502">
    <property type="component" value="Unassembled WGS sequence"/>
</dbReference>